<dbReference type="PANTHER" id="PTHR13767:SF2">
    <property type="entry name" value="PSEUDOURIDYLATE SYNTHASE TRUB1"/>
    <property type="match status" value="1"/>
</dbReference>
<feature type="domain" description="Golgin subfamily A member 7/ERF4" evidence="9">
    <location>
        <begin position="49"/>
        <end position="196"/>
    </location>
</feature>
<evidence type="ECO:0000256" key="1">
    <source>
        <dbReference type="ARBA" id="ARBA00001166"/>
    </source>
</evidence>
<dbReference type="InterPro" id="IPR020103">
    <property type="entry name" value="PsdUridine_synth_cat_dom_sf"/>
</dbReference>
<evidence type="ECO:0000313" key="11">
    <source>
        <dbReference type="Proteomes" id="UP001202479"/>
    </source>
</evidence>
<dbReference type="HAMAP" id="MF_01080">
    <property type="entry name" value="TruB_bact"/>
    <property type="match status" value="1"/>
</dbReference>
<evidence type="ECO:0000256" key="3">
    <source>
        <dbReference type="ARBA" id="ARBA00008999"/>
    </source>
</evidence>
<sequence length="530" mass="59364">MNHVDEKYQLSTPLVFFNHHEYLVSKGTPSLVVNHFPNIYADAPLHTRVIRIPRWYCNEYSDLIPQFSTVYPGDEEGAINGGDAVGNYDLNKFGVTSKVLGLDSVISKDELYKVVLEINNILSEAFTPYSLCTAVENILDILTGGMSTLVWNHIGGTHTNRTLRKLDTLIDEQNKHFKEAGIDLVVVSPQTTGYLSFIAEIQELFTKSGVFASDLKLMREKIEYDLSRDRKWKHRAQQKAKAAKIKIGHGGTLDPMASGVLVVGVGSGTKKLQYYLSECQKTYETKALLGMSTTTGDSEGEILTQNEIQHITPELVKSTVKRFVGEIKQTPPIFSALKVNGKPLYEYAREGLPLPKQIKVRDVKVNSIQVIDDDLLSTNHEFVKLESELDENGVPKEHALKNNPTLNDSPLYFADKDAVVPKPRLLPEGESLPQKLPLLHLIADVSSGTYIRSLISDIGRAMQSSAYMVELIRTKQSEWELDKNVFTIQDFHKEESVWGPVLKKVLDQGGANIDLERELAGRKRTIDKVE</sequence>
<comment type="caution">
    <text evidence="10">The sequence shown here is derived from an EMBL/GenBank/DDBJ whole genome shotgun (WGS) entry which is preliminary data.</text>
</comment>
<dbReference type="PANTHER" id="PTHR13767">
    <property type="entry name" value="TRNA-PSEUDOURIDINE SYNTHASE"/>
    <property type="match status" value="1"/>
</dbReference>
<dbReference type="GO" id="GO:0016020">
    <property type="term" value="C:membrane"/>
    <property type="evidence" value="ECO:0007669"/>
    <property type="project" value="UniProtKB-SubCell"/>
</dbReference>
<evidence type="ECO:0000259" key="9">
    <source>
        <dbReference type="Pfam" id="PF10256"/>
    </source>
</evidence>
<keyword evidence="6" id="KW-0472">Membrane</keyword>
<evidence type="ECO:0000256" key="5">
    <source>
        <dbReference type="ARBA" id="ARBA00022694"/>
    </source>
</evidence>
<comment type="subcellular location">
    <subcellularLocation>
        <location evidence="2">Membrane</location>
    </subcellularLocation>
</comment>
<organism evidence="10 11">
    <name type="scientific">Candida oxycetoniae</name>
    <dbReference type="NCBI Taxonomy" id="497107"/>
    <lineage>
        <taxon>Eukaryota</taxon>
        <taxon>Fungi</taxon>
        <taxon>Dikarya</taxon>
        <taxon>Ascomycota</taxon>
        <taxon>Saccharomycotina</taxon>
        <taxon>Pichiomycetes</taxon>
        <taxon>Debaryomycetaceae</taxon>
        <taxon>Candida/Lodderomyces clade</taxon>
        <taxon>Candida</taxon>
    </lineage>
</organism>
<evidence type="ECO:0000313" key="10">
    <source>
        <dbReference type="EMBL" id="KAI3404897.2"/>
    </source>
</evidence>
<dbReference type="Pfam" id="PF10256">
    <property type="entry name" value="Erf4"/>
    <property type="match status" value="1"/>
</dbReference>
<keyword evidence="11" id="KW-1185">Reference proteome</keyword>
<dbReference type="GO" id="GO:0160148">
    <property type="term" value="F:tRNA pseudouridine(55) synthase activity"/>
    <property type="evidence" value="ECO:0007669"/>
    <property type="project" value="UniProtKB-EC"/>
</dbReference>
<dbReference type="SUPFAM" id="SSF55120">
    <property type="entry name" value="Pseudouridine synthase"/>
    <property type="match status" value="1"/>
</dbReference>
<dbReference type="GO" id="GO:0005634">
    <property type="term" value="C:nucleus"/>
    <property type="evidence" value="ECO:0007669"/>
    <property type="project" value="TreeGrafter"/>
</dbReference>
<dbReference type="InterPro" id="IPR014780">
    <property type="entry name" value="tRNA_psdUridine_synth_TruB"/>
</dbReference>
<dbReference type="AlphaFoldDB" id="A0AAI9SXN4"/>
<dbReference type="GeneID" id="73379930"/>
<comment type="similarity">
    <text evidence="3">Belongs to the pseudouridine synthase TruB family.</text>
</comment>
<evidence type="ECO:0000256" key="7">
    <source>
        <dbReference type="ARBA" id="ARBA00023235"/>
    </source>
</evidence>
<evidence type="ECO:0000256" key="2">
    <source>
        <dbReference type="ARBA" id="ARBA00004370"/>
    </source>
</evidence>
<dbReference type="GO" id="GO:0003723">
    <property type="term" value="F:RNA binding"/>
    <property type="evidence" value="ECO:0007669"/>
    <property type="project" value="InterPro"/>
</dbReference>
<dbReference type="GO" id="GO:1990481">
    <property type="term" value="P:mRNA pseudouridine synthesis"/>
    <property type="evidence" value="ECO:0007669"/>
    <property type="project" value="TreeGrafter"/>
</dbReference>
<protein>
    <recommendedName>
        <fullName evidence="4">tRNA pseudouridine(55) synthase</fullName>
        <ecNumber evidence="4">5.4.99.25</ecNumber>
    </recommendedName>
</protein>
<evidence type="ECO:0000259" key="8">
    <source>
        <dbReference type="Pfam" id="PF01509"/>
    </source>
</evidence>
<dbReference type="InterPro" id="IPR019383">
    <property type="entry name" value="Golgin_A_7/ERF4"/>
</dbReference>
<evidence type="ECO:0000256" key="6">
    <source>
        <dbReference type="ARBA" id="ARBA00023136"/>
    </source>
</evidence>
<dbReference type="InterPro" id="IPR002501">
    <property type="entry name" value="PsdUridine_synth_N"/>
</dbReference>
<dbReference type="Pfam" id="PF01509">
    <property type="entry name" value="TruB_N"/>
    <property type="match status" value="1"/>
</dbReference>
<evidence type="ECO:0000256" key="4">
    <source>
        <dbReference type="ARBA" id="ARBA00012787"/>
    </source>
</evidence>
<comment type="catalytic activity">
    <reaction evidence="1">
        <text>a uridine in mRNA = a pseudouridine in mRNA</text>
        <dbReference type="Rhea" id="RHEA:56644"/>
        <dbReference type="Rhea" id="RHEA-COMP:14658"/>
        <dbReference type="Rhea" id="RHEA-COMP:14659"/>
        <dbReference type="ChEBI" id="CHEBI:65314"/>
        <dbReference type="ChEBI" id="CHEBI:65315"/>
    </reaction>
</comment>
<feature type="domain" description="Pseudouridine synthase II N-terminal" evidence="8">
    <location>
        <begin position="244"/>
        <end position="373"/>
    </location>
</feature>
<reference evidence="10" key="1">
    <citation type="journal article" date="2022" name="DNA Res.">
        <title>Genome analysis of five recently described species of the CUG-Ser clade uncovers Candida theae as a new hybrid lineage with pathogenic potential in the Candida parapsilosis species complex.</title>
        <authorList>
            <person name="Mixao V."/>
            <person name="Del Olmo V."/>
            <person name="Hegedusova E."/>
            <person name="Saus E."/>
            <person name="Pryszcz L."/>
            <person name="Cillingova A."/>
            <person name="Nosek J."/>
            <person name="Gabaldon T."/>
        </authorList>
    </citation>
    <scope>NUCLEOTIDE SEQUENCE</scope>
    <source>
        <strain evidence="10">CBS 10844</strain>
    </source>
</reference>
<name>A0AAI9SXN4_9ASCO</name>
<accession>A0AAI9SXN4</accession>
<dbReference type="Proteomes" id="UP001202479">
    <property type="component" value="Unassembled WGS sequence"/>
</dbReference>
<dbReference type="RefSeq" id="XP_049180642.1">
    <property type="nucleotide sequence ID" value="XM_049323528.1"/>
</dbReference>
<proteinExistence type="inferred from homology"/>
<keyword evidence="5" id="KW-0819">tRNA processing</keyword>
<dbReference type="Gene3D" id="3.30.2350.10">
    <property type="entry name" value="Pseudouridine synthase"/>
    <property type="match status" value="1"/>
</dbReference>
<dbReference type="GO" id="GO:0006400">
    <property type="term" value="P:tRNA modification"/>
    <property type="evidence" value="ECO:0007669"/>
    <property type="project" value="TreeGrafter"/>
</dbReference>
<dbReference type="EMBL" id="JAHUZD010000073">
    <property type="protein sequence ID" value="KAI3404897.2"/>
    <property type="molecule type" value="Genomic_DNA"/>
</dbReference>
<dbReference type="EC" id="5.4.99.25" evidence="4"/>
<gene>
    <name evidence="10" type="ORF">KGF56_002313</name>
</gene>
<keyword evidence="7" id="KW-0413">Isomerase</keyword>